<gene>
    <name evidence="2" type="ORF">TIFTF001_027850</name>
</gene>
<name>A0AA88DNV5_FICCA</name>
<reference evidence="2" key="1">
    <citation type="submission" date="2023-07" db="EMBL/GenBank/DDBJ databases">
        <title>draft genome sequence of fig (Ficus carica).</title>
        <authorList>
            <person name="Takahashi T."/>
            <person name="Nishimura K."/>
        </authorList>
    </citation>
    <scope>NUCLEOTIDE SEQUENCE</scope>
</reference>
<dbReference type="EMBL" id="BTGU01000080">
    <property type="protein sequence ID" value="GMN58751.1"/>
    <property type="molecule type" value="Genomic_DNA"/>
</dbReference>
<sequence length="151" mass="16420">MLHVELMKNVESSDNNDKDNLEVEGDGGYNMENDGNIRDEYFDVNMEPSRVYDAATTPGHKGDVLDVPTLEERLNQKTTASAPTPKRQRSCIEVDLTGLTGPGQASPKNQRAPICLLDFRTDLTGPGQAGPENQGAPIFSLDFRTDLTGPG</sequence>
<protein>
    <submittedName>
        <fullName evidence="2">Uncharacterized protein</fullName>
    </submittedName>
</protein>
<accession>A0AA88DNV5</accession>
<comment type="caution">
    <text evidence="2">The sequence shown here is derived from an EMBL/GenBank/DDBJ whole genome shotgun (WGS) entry which is preliminary data.</text>
</comment>
<evidence type="ECO:0000313" key="3">
    <source>
        <dbReference type="Proteomes" id="UP001187192"/>
    </source>
</evidence>
<dbReference type="Proteomes" id="UP001187192">
    <property type="component" value="Unassembled WGS sequence"/>
</dbReference>
<evidence type="ECO:0000256" key="1">
    <source>
        <dbReference type="SAM" id="MobiDB-lite"/>
    </source>
</evidence>
<evidence type="ECO:0000313" key="2">
    <source>
        <dbReference type="EMBL" id="GMN58751.1"/>
    </source>
</evidence>
<dbReference type="AlphaFoldDB" id="A0AA88DNV5"/>
<organism evidence="2 3">
    <name type="scientific">Ficus carica</name>
    <name type="common">Common fig</name>
    <dbReference type="NCBI Taxonomy" id="3494"/>
    <lineage>
        <taxon>Eukaryota</taxon>
        <taxon>Viridiplantae</taxon>
        <taxon>Streptophyta</taxon>
        <taxon>Embryophyta</taxon>
        <taxon>Tracheophyta</taxon>
        <taxon>Spermatophyta</taxon>
        <taxon>Magnoliopsida</taxon>
        <taxon>eudicotyledons</taxon>
        <taxon>Gunneridae</taxon>
        <taxon>Pentapetalae</taxon>
        <taxon>rosids</taxon>
        <taxon>fabids</taxon>
        <taxon>Rosales</taxon>
        <taxon>Moraceae</taxon>
        <taxon>Ficeae</taxon>
        <taxon>Ficus</taxon>
    </lineage>
</organism>
<proteinExistence type="predicted"/>
<feature type="region of interest" description="Disordered" evidence="1">
    <location>
        <begin position="1"/>
        <end position="36"/>
    </location>
</feature>
<keyword evidence="3" id="KW-1185">Reference proteome</keyword>